<comment type="similarity">
    <text evidence="10">Belongs to the G-protein coupled receptor 1 family.</text>
</comment>
<feature type="transmembrane region" description="Helical" evidence="12">
    <location>
        <begin position="33"/>
        <end position="57"/>
    </location>
</feature>
<protein>
    <submittedName>
        <fullName evidence="14">Putative tyramine/octopamine receptor-like</fullName>
    </submittedName>
</protein>
<comment type="subcellular location">
    <subcellularLocation>
        <location evidence="1">Cell membrane</location>
        <topology evidence="1">Multi-pass membrane protein</topology>
    </subcellularLocation>
</comment>
<evidence type="ECO:0000259" key="13">
    <source>
        <dbReference type="PROSITE" id="PS50262"/>
    </source>
</evidence>
<keyword evidence="9 10" id="KW-0807">Transducer</keyword>
<feature type="transmembrane region" description="Helical" evidence="12">
    <location>
        <begin position="69"/>
        <end position="91"/>
    </location>
</feature>
<keyword evidence="3 10" id="KW-0812">Transmembrane</keyword>
<evidence type="ECO:0000256" key="7">
    <source>
        <dbReference type="ARBA" id="ARBA00023157"/>
    </source>
</evidence>
<keyword evidence="2" id="KW-1003">Cell membrane</keyword>
<dbReference type="Proteomes" id="UP000230750">
    <property type="component" value="Unassembled WGS sequence"/>
</dbReference>
<keyword evidence="5 10" id="KW-0297">G-protein coupled receptor</keyword>
<dbReference type="PANTHER" id="PTHR24248">
    <property type="entry name" value="ADRENERGIC RECEPTOR-RELATED G-PROTEIN COUPLED RECEPTOR"/>
    <property type="match status" value="1"/>
</dbReference>
<keyword evidence="4 12" id="KW-1133">Transmembrane helix</keyword>
<feature type="domain" description="G-protein coupled receptors family 1 profile" evidence="13">
    <location>
        <begin position="49"/>
        <end position="357"/>
    </location>
</feature>
<dbReference type="GO" id="GO:0071880">
    <property type="term" value="P:adenylate cyclase-activating adrenergic receptor signaling pathway"/>
    <property type="evidence" value="ECO:0007669"/>
    <property type="project" value="TreeGrafter"/>
</dbReference>
<proteinExistence type="inferred from homology"/>
<gene>
    <name evidence="14" type="ORF">BSL78_07428</name>
</gene>
<evidence type="ECO:0000256" key="5">
    <source>
        <dbReference type="ARBA" id="ARBA00023040"/>
    </source>
</evidence>
<feature type="compositionally biased region" description="Basic and acidic residues" evidence="11">
    <location>
        <begin position="293"/>
        <end position="303"/>
    </location>
</feature>
<comment type="caution">
    <text evidence="14">The sequence shown here is derived from an EMBL/GenBank/DDBJ whole genome shotgun (WGS) entry which is preliminary data.</text>
</comment>
<evidence type="ECO:0000256" key="1">
    <source>
        <dbReference type="ARBA" id="ARBA00004651"/>
    </source>
</evidence>
<evidence type="ECO:0000256" key="12">
    <source>
        <dbReference type="SAM" id="Phobius"/>
    </source>
</evidence>
<evidence type="ECO:0000256" key="11">
    <source>
        <dbReference type="SAM" id="MobiDB-lite"/>
    </source>
</evidence>
<accession>A0A2G8L5X4</accession>
<dbReference type="PROSITE" id="PS00237">
    <property type="entry name" value="G_PROTEIN_RECEP_F1_1"/>
    <property type="match status" value="1"/>
</dbReference>
<feature type="compositionally biased region" description="Polar residues" evidence="11">
    <location>
        <begin position="276"/>
        <end position="292"/>
    </location>
</feature>
<name>A0A2G8L5X4_STIJA</name>
<dbReference type="PANTHER" id="PTHR24248:SF199">
    <property type="entry name" value="IP13425P-RELATED"/>
    <property type="match status" value="1"/>
</dbReference>
<evidence type="ECO:0000256" key="4">
    <source>
        <dbReference type="ARBA" id="ARBA00022989"/>
    </source>
</evidence>
<keyword evidence="6 12" id="KW-0472">Membrane</keyword>
<dbReference type="Pfam" id="PF00001">
    <property type="entry name" value="7tm_1"/>
    <property type="match status" value="1"/>
</dbReference>
<evidence type="ECO:0000256" key="6">
    <source>
        <dbReference type="ARBA" id="ARBA00023136"/>
    </source>
</evidence>
<feature type="region of interest" description="Disordered" evidence="11">
    <location>
        <begin position="276"/>
        <end position="303"/>
    </location>
</feature>
<dbReference type="GO" id="GO:0004993">
    <property type="term" value="F:G protein-coupled serotonin receptor activity"/>
    <property type="evidence" value="ECO:0007669"/>
    <property type="project" value="UniProtKB-ARBA"/>
</dbReference>
<evidence type="ECO:0000256" key="3">
    <source>
        <dbReference type="ARBA" id="ARBA00022692"/>
    </source>
</evidence>
<dbReference type="PRINTS" id="PR00237">
    <property type="entry name" value="GPCRRHODOPSN"/>
</dbReference>
<reference evidence="14 15" key="1">
    <citation type="journal article" date="2017" name="PLoS Biol.">
        <title>The sea cucumber genome provides insights into morphological evolution and visceral regeneration.</title>
        <authorList>
            <person name="Zhang X."/>
            <person name="Sun L."/>
            <person name="Yuan J."/>
            <person name="Sun Y."/>
            <person name="Gao Y."/>
            <person name="Zhang L."/>
            <person name="Li S."/>
            <person name="Dai H."/>
            <person name="Hamel J.F."/>
            <person name="Liu C."/>
            <person name="Yu Y."/>
            <person name="Liu S."/>
            <person name="Lin W."/>
            <person name="Guo K."/>
            <person name="Jin S."/>
            <person name="Xu P."/>
            <person name="Storey K.B."/>
            <person name="Huan P."/>
            <person name="Zhang T."/>
            <person name="Zhou Y."/>
            <person name="Zhang J."/>
            <person name="Lin C."/>
            <person name="Li X."/>
            <person name="Xing L."/>
            <person name="Huo D."/>
            <person name="Sun M."/>
            <person name="Wang L."/>
            <person name="Mercier A."/>
            <person name="Li F."/>
            <person name="Yang H."/>
            <person name="Xiang J."/>
        </authorList>
    </citation>
    <scope>NUCLEOTIDE SEQUENCE [LARGE SCALE GENOMIC DNA]</scope>
    <source>
        <strain evidence="14">Shaxun</strain>
        <tissue evidence="14">Muscle</tissue>
    </source>
</reference>
<feature type="transmembrane region" description="Helical" evidence="12">
    <location>
        <begin position="146"/>
        <end position="171"/>
    </location>
</feature>
<evidence type="ECO:0000313" key="14">
    <source>
        <dbReference type="EMBL" id="PIK55657.1"/>
    </source>
</evidence>
<dbReference type="GO" id="GO:0005886">
    <property type="term" value="C:plasma membrane"/>
    <property type="evidence" value="ECO:0007669"/>
    <property type="project" value="UniProtKB-SubCell"/>
</dbReference>
<dbReference type="AlphaFoldDB" id="A0A2G8L5X4"/>
<dbReference type="GO" id="GO:0043410">
    <property type="term" value="P:positive regulation of MAPK cascade"/>
    <property type="evidence" value="ECO:0007669"/>
    <property type="project" value="TreeGrafter"/>
</dbReference>
<dbReference type="InterPro" id="IPR017452">
    <property type="entry name" value="GPCR_Rhodpsn_7TM"/>
</dbReference>
<keyword evidence="15" id="KW-1185">Reference proteome</keyword>
<sequence>MEDNFTVVSVLQVLDGTVIPTANQELGAITPRILRMVMALVICLSGAFGNILVILAIVLNPSIRTVTNYLLLSLAVTDLIVCTCIGPLAIYDDWRAGDWRIGSFLCNFWKVADILLICCSIWHLCAVSVDRYLALFRPLWYRTKRTVSFALILITFSWIVTTLTSVSLLISARGHFHEFHGSAVCFVQAPVNISTFFIAVNFFIPSGILLLLYGRMRSAIFGKRPTRLEQGHDNQHAIDGTRSGQVCNIATISSDSLPVPGETHEQGQLLSHQYHGISSSPNVSQQTTSNSTERGHPSGESRQLRQFHEEKIEATSRPQPSIDSSMDTNKKERKASIIIVILVITFIICWDHFSCFF</sequence>
<feature type="transmembrane region" description="Helical" evidence="12">
    <location>
        <begin position="191"/>
        <end position="214"/>
    </location>
</feature>
<dbReference type="EMBL" id="MRZV01000206">
    <property type="protein sequence ID" value="PIK55657.1"/>
    <property type="molecule type" value="Genomic_DNA"/>
</dbReference>
<feature type="transmembrane region" description="Helical" evidence="12">
    <location>
        <begin position="335"/>
        <end position="353"/>
    </location>
</feature>
<dbReference type="PROSITE" id="PS50262">
    <property type="entry name" value="G_PROTEIN_RECEP_F1_2"/>
    <property type="match status" value="1"/>
</dbReference>
<evidence type="ECO:0000256" key="8">
    <source>
        <dbReference type="ARBA" id="ARBA00023170"/>
    </source>
</evidence>
<evidence type="ECO:0000313" key="15">
    <source>
        <dbReference type="Proteomes" id="UP000230750"/>
    </source>
</evidence>
<dbReference type="Gene3D" id="1.20.1070.10">
    <property type="entry name" value="Rhodopsin 7-helix transmembrane proteins"/>
    <property type="match status" value="1"/>
</dbReference>
<dbReference type="OrthoDB" id="5957871at2759"/>
<dbReference type="InterPro" id="IPR000276">
    <property type="entry name" value="GPCR_Rhodpsn"/>
</dbReference>
<evidence type="ECO:0000256" key="2">
    <source>
        <dbReference type="ARBA" id="ARBA00022475"/>
    </source>
</evidence>
<evidence type="ECO:0000256" key="10">
    <source>
        <dbReference type="RuleBase" id="RU000688"/>
    </source>
</evidence>
<organism evidence="14 15">
    <name type="scientific">Stichopus japonicus</name>
    <name type="common">Sea cucumber</name>
    <dbReference type="NCBI Taxonomy" id="307972"/>
    <lineage>
        <taxon>Eukaryota</taxon>
        <taxon>Metazoa</taxon>
        <taxon>Echinodermata</taxon>
        <taxon>Eleutherozoa</taxon>
        <taxon>Echinozoa</taxon>
        <taxon>Holothuroidea</taxon>
        <taxon>Aspidochirotacea</taxon>
        <taxon>Aspidochirotida</taxon>
        <taxon>Stichopodidae</taxon>
        <taxon>Apostichopus</taxon>
    </lineage>
</organism>
<dbReference type="STRING" id="307972.A0A2G8L5X4"/>
<keyword evidence="7" id="KW-1015">Disulfide bond</keyword>
<keyword evidence="8 10" id="KW-0675">Receptor</keyword>
<dbReference type="SUPFAM" id="SSF81321">
    <property type="entry name" value="Family A G protein-coupled receptor-like"/>
    <property type="match status" value="1"/>
</dbReference>
<evidence type="ECO:0000256" key="9">
    <source>
        <dbReference type="ARBA" id="ARBA00023224"/>
    </source>
</evidence>